<dbReference type="GO" id="GO:0003676">
    <property type="term" value="F:nucleic acid binding"/>
    <property type="evidence" value="ECO:0007669"/>
    <property type="project" value="InterPro"/>
</dbReference>
<reference evidence="2" key="1">
    <citation type="submission" date="2023-04" db="EMBL/GenBank/DDBJ databases">
        <title>Aspergillus oryzae NBRC 4228.</title>
        <authorList>
            <person name="Ichikawa N."/>
            <person name="Sato H."/>
            <person name="Tonouchi N."/>
        </authorList>
    </citation>
    <scope>NUCLEOTIDE SEQUENCE</scope>
    <source>
        <strain evidence="2">NBRC 4228</strain>
    </source>
</reference>
<name>A0AAN4YW62_ASPOZ</name>
<accession>A0AAN4YW62</accession>
<gene>
    <name evidence="2" type="ORF">Aory04_000990500</name>
</gene>
<feature type="region of interest" description="Disordered" evidence="1">
    <location>
        <begin position="324"/>
        <end position="446"/>
    </location>
</feature>
<feature type="compositionally biased region" description="Polar residues" evidence="1">
    <location>
        <begin position="324"/>
        <end position="339"/>
    </location>
</feature>
<comment type="caution">
    <text evidence="2">The sequence shown here is derived from an EMBL/GenBank/DDBJ whole genome shotgun (WGS) entry which is preliminary data.</text>
</comment>
<dbReference type="Proteomes" id="UP001165205">
    <property type="component" value="Unassembled WGS sequence"/>
</dbReference>
<dbReference type="InterPro" id="IPR008942">
    <property type="entry name" value="ENTH_VHS"/>
</dbReference>
<evidence type="ECO:0000256" key="1">
    <source>
        <dbReference type="SAM" id="MobiDB-lite"/>
    </source>
</evidence>
<protein>
    <submittedName>
        <fullName evidence="2">Unnamed protein product</fullName>
    </submittedName>
</protein>
<organism evidence="2 3">
    <name type="scientific">Aspergillus oryzae</name>
    <name type="common">Yellow koji mold</name>
    <dbReference type="NCBI Taxonomy" id="5062"/>
    <lineage>
        <taxon>Eukaryota</taxon>
        <taxon>Fungi</taxon>
        <taxon>Dikarya</taxon>
        <taxon>Ascomycota</taxon>
        <taxon>Pezizomycotina</taxon>
        <taxon>Eurotiomycetes</taxon>
        <taxon>Eurotiomycetidae</taxon>
        <taxon>Eurotiales</taxon>
        <taxon>Aspergillaceae</taxon>
        <taxon>Aspergillus</taxon>
        <taxon>Aspergillus subgen. Circumdati</taxon>
    </lineage>
</organism>
<feature type="region of interest" description="Disordered" evidence="1">
    <location>
        <begin position="528"/>
        <end position="551"/>
    </location>
</feature>
<dbReference type="AlphaFoldDB" id="A0AAN4YW62"/>
<feature type="compositionally biased region" description="Pro residues" evidence="1">
    <location>
        <begin position="591"/>
        <end position="600"/>
    </location>
</feature>
<dbReference type="SUPFAM" id="SSF54928">
    <property type="entry name" value="RNA-binding domain, RBD"/>
    <property type="match status" value="1"/>
</dbReference>
<dbReference type="InterPro" id="IPR012677">
    <property type="entry name" value="Nucleotide-bd_a/b_plait_sf"/>
</dbReference>
<feature type="compositionally biased region" description="Basic and acidic residues" evidence="1">
    <location>
        <begin position="345"/>
        <end position="361"/>
    </location>
</feature>
<feature type="compositionally biased region" description="Polar residues" evidence="1">
    <location>
        <begin position="131"/>
        <end position="153"/>
    </location>
</feature>
<feature type="compositionally biased region" description="Polar residues" evidence="1">
    <location>
        <begin position="205"/>
        <end position="219"/>
    </location>
</feature>
<proteinExistence type="predicted"/>
<feature type="region of interest" description="Disordered" evidence="1">
    <location>
        <begin position="84"/>
        <end position="103"/>
    </location>
</feature>
<evidence type="ECO:0000313" key="3">
    <source>
        <dbReference type="Proteomes" id="UP001165205"/>
    </source>
</evidence>
<feature type="region of interest" description="Disordered" evidence="1">
    <location>
        <begin position="110"/>
        <end position="153"/>
    </location>
</feature>
<dbReference type="Gene3D" id="1.25.40.90">
    <property type="match status" value="1"/>
</dbReference>
<dbReference type="EMBL" id="BSYA01000143">
    <property type="protein sequence ID" value="GMG34562.1"/>
    <property type="molecule type" value="Genomic_DNA"/>
</dbReference>
<dbReference type="InterPro" id="IPR035979">
    <property type="entry name" value="RBD_domain_sf"/>
</dbReference>
<evidence type="ECO:0000313" key="2">
    <source>
        <dbReference type="EMBL" id="GMG34562.1"/>
    </source>
</evidence>
<feature type="compositionally biased region" description="Basic and acidic residues" evidence="1">
    <location>
        <begin position="376"/>
        <end position="419"/>
    </location>
</feature>
<dbReference type="Gene3D" id="3.30.70.330">
    <property type="match status" value="1"/>
</dbReference>
<feature type="compositionally biased region" description="Low complexity" evidence="1">
    <location>
        <begin position="190"/>
        <end position="204"/>
    </location>
</feature>
<feature type="region of interest" description="Disordered" evidence="1">
    <location>
        <begin position="577"/>
        <end position="600"/>
    </location>
</feature>
<sequence>MSSAVAELDNYLQSMLALKPPGVSGSKINSITSLCTANVQWVEAARKAGQPSGSAAPDGTFAAGVNRVTELLPVLMTDIINNAPEDQKGAAGGSYKRQDKCKRNSDIASIDVESTTPEGSPAPNYIPLGGPQQSQLPLSSNGATSTTPQSAPDTSSILKALADMAKQNTAAPSASAAPAVAPQANPLGTLTQQSAAPQPVSSSVDQASQPQNGQASVNPFTAGAMATPFAALSNVAQNTALVQPQSQSQTPNPLTAAQNPLAALLPQATAGPAQPTPAVTTDALQQQLQLLQLLAAQGIPQDQWATALQILSLSNAANMGNMNPTQAAGFNLPGQNVNTWGRPDSQSREFDRDRERDRDYMRSPPGQYRRRSRSPGWDRRRDVSPPRRRDSPVYGEYHGDSPGRRGGDPRGRRGNDYRQRSPPGRRRRTPSPPRKDPTLPPPGPKFIEWDYSIGQGNIKGSSQLDRKHFLFAHLRSLFGKFGIVQTCIVNIDKRHAFIKMISRQDAVLAREGMESYKSGDMQLRVNRDGPSARMGPGGHGGQPDRDISNANNVGVPPAVPGFGFSFPGMPMFPPGFMMGGAQAGTSSGSAQPPPPGQGGN</sequence>
<feature type="region of interest" description="Disordered" evidence="1">
    <location>
        <begin position="190"/>
        <end position="219"/>
    </location>
</feature>